<dbReference type="InterPro" id="IPR000182">
    <property type="entry name" value="GNAT_dom"/>
</dbReference>
<dbReference type="GO" id="GO:0008999">
    <property type="term" value="F:protein-N-terminal-alanine acetyltransferase activity"/>
    <property type="evidence" value="ECO:0007669"/>
    <property type="project" value="TreeGrafter"/>
</dbReference>
<evidence type="ECO:0000313" key="1">
    <source>
        <dbReference type="EMBL" id="PXA64831.1"/>
    </source>
</evidence>
<protein>
    <submittedName>
        <fullName evidence="1">N-acetyltransferase</fullName>
    </submittedName>
</protein>
<evidence type="ECO:0000313" key="2">
    <source>
        <dbReference type="Proteomes" id="UP000246303"/>
    </source>
</evidence>
<name>A0A2V3DQ47_9MICC</name>
<dbReference type="GO" id="GO:1990189">
    <property type="term" value="F:protein N-terminal-serine acetyltransferase activity"/>
    <property type="evidence" value="ECO:0007669"/>
    <property type="project" value="TreeGrafter"/>
</dbReference>
<comment type="caution">
    <text evidence="1">The sequence shown here is derived from an EMBL/GenBank/DDBJ whole genome shotgun (WGS) entry which is preliminary data.</text>
</comment>
<dbReference type="InterPro" id="IPR051908">
    <property type="entry name" value="Ribosomal_N-acetyltransferase"/>
</dbReference>
<organism evidence="1 2">
    <name type="scientific">Arthrobacter psychrochitiniphilus</name>
    <dbReference type="NCBI Taxonomy" id="291045"/>
    <lineage>
        <taxon>Bacteria</taxon>
        <taxon>Bacillati</taxon>
        <taxon>Actinomycetota</taxon>
        <taxon>Actinomycetes</taxon>
        <taxon>Micrococcales</taxon>
        <taxon>Micrococcaceae</taxon>
        <taxon>Arthrobacter</taxon>
    </lineage>
</organism>
<keyword evidence="1" id="KW-0808">Transferase</keyword>
<keyword evidence="2" id="KW-1185">Reference proteome</keyword>
<dbReference type="OrthoDB" id="3533156at2"/>
<gene>
    <name evidence="1" type="ORF">CVS29_13560</name>
</gene>
<dbReference type="PANTHER" id="PTHR43441">
    <property type="entry name" value="RIBOSOMAL-PROTEIN-SERINE ACETYLTRANSFERASE"/>
    <property type="match status" value="1"/>
</dbReference>
<accession>A0A2V3DQ47</accession>
<dbReference type="AlphaFoldDB" id="A0A2V3DQ47"/>
<sequence>MSETFTLTSNRVSLQPFTEHHLDARIHYQALPEVARYLYRSPLTPEATRESALANRERRFESPGDRLLFAVVRNVDNILLGEVVATLENPHACQIEIGWIFDPGSAGRGYATEAAKTLLTYLFTAENAHRVFARLDAENDASRRLCERLGMREEAHLIENDRDGDRWGSEYVYAILAREFEPAQAQKECIADSSSGSSMPYPPLKMSVQVHPLPRILSHRPLPSGMRPTAIHQK</sequence>
<dbReference type="Gene3D" id="3.40.630.30">
    <property type="match status" value="1"/>
</dbReference>
<dbReference type="PANTHER" id="PTHR43441:SF11">
    <property type="entry name" value="RIBOSOMAL-PROTEIN-SERINE ACETYLTRANSFERASE"/>
    <property type="match status" value="1"/>
</dbReference>
<dbReference type="GO" id="GO:0005737">
    <property type="term" value="C:cytoplasm"/>
    <property type="evidence" value="ECO:0007669"/>
    <property type="project" value="TreeGrafter"/>
</dbReference>
<dbReference type="RefSeq" id="WP_110106859.1">
    <property type="nucleotide sequence ID" value="NZ_JACBZZ010000001.1"/>
</dbReference>
<dbReference type="Pfam" id="PF13302">
    <property type="entry name" value="Acetyltransf_3"/>
    <property type="match status" value="1"/>
</dbReference>
<dbReference type="EMBL" id="QHLZ01000008">
    <property type="protein sequence ID" value="PXA64831.1"/>
    <property type="molecule type" value="Genomic_DNA"/>
</dbReference>
<dbReference type="Proteomes" id="UP000246303">
    <property type="component" value="Unassembled WGS sequence"/>
</dbReference>
<reference evidence="1 2" key="1">
    <citation type="submission" date="2018-05" db="EMBL/GenBank/DDBJ databases">
        <title>Genetic diversity of glacier-inhabiting Cryobacterium bacteria in China and description of Cryobacterium mengkeensis sp. nov. and Arthrobacter glacialis sp. nov.</title>
        <authorList>
            <person name="Liu Q."/>
            <person name="Xin Y.-H."/>
        </authorList>
    </citation>
    <scope>NUCLEOTIDE SEQUENCE [LARGE SCALE GENOMIC DNA]</scope>
    <source>
        <strain evidence="1 2">GP3</strain>
    </source>
</reference>
<proteinExistence type="predicted"/>
<dbReference type="SUPFAM" id="SSF55729">
    <property type="entry name" value="Acyl-CoA N-acyltransferases (Nat)"/>
    <property type="match status" value="1"/>
</dbReference>
<dbReference type="PROSITE" id="PS51186">
    <property type="entry name" value="GNAT"/>
    <property type="match status" value="1"/>
</dbReference>
<dbReference type="InterPro" id="IPR016181">
    <property type="entry name" value="Acyl_CoA_acyltransferase"/>
</dbReference>